<reference evidence="6 7" key="1">
    <citation type="submission" date="2016-12" db="EMBL/GenBank/DDBJ databases">
        <title>Candidatus Reconcilibacillus cellulovorans genome.</title>
        <authorList>
            <person name="Kolinko S."/>
            <person name="Wu Y.-W."/>
            <person name="Tachea F."/>
            <person name="Denzel E."/>
            <person name="Hiras J."/>
            <person name="Baecker N."/>
            <person name="Chan L.J."/>
            <person name="Eichorst S.A."/>
            <person name="Frey D."/>
            <person name="Adams P.D."/>
            <person name="Pray T."/>
            <person name="Tanjore D."/>
            <person name="Petzold C.J."/>
            <person name="Gladden J.M."/>
            <person name="Simmons B.A."/>
            <person name="Singer S.W."/>
        </authorList>
    </citation>
    <scope>NUCLEOTIDE SEQUENCE [LARGE SCALE GENOMIC DNA]</scope>
    <source>
        <strain evidence="6">JTherm</strain>
    </source>
</reference>
<dbReference type="SUPFAM" id="SSF51395">
    <property type="entry name" value="FMN-linked oxidoreductases"/>
    <property type="match status" value="1"/>
</dbReference>
<dbReference type="Pfam" id="PF01645">
    <property type="entry name" value="Glu_synthase"/>
    <property type="match status" value="1"/>
</dbReference>
<dbReference type="GO" id="GO:0006537">
    <property type="term" value="P:glutamate biosynthetic process"/>
    <property type="evidence" value="ECO:0007669"/>
    <property type="project" value="InterPro"/>
</dbReference>
<dbReference type="GO" id="GO:0015930">
    <property type="term" value="F:glutamate synthase activity"/>
    <property type="evidence" value="ECO:0007669"/>
    <property type="project" value="InterPro"/>
</dbReference>
<protein>
    <submittedName>
        <fullName evidence="6">FMN-binding glutamate synthase family protein</fullName>
    </submittedName>
</protein>
<dbReference type="EMBL" id="MOXJ01000001">
    <property type="protein sequence ID" value="PDO11652.1"/>
    <property type="molecule type" value="Genomic_DNA"/>
</dbReference>
<dbReference type="CDD" id="cd02808">
    <property type="entry name" value="GltS_FMN"/>
    <property type="match status" value="1"/>
</dbReference>
<dbReference type="PANTHER" id="PTHR43819:SF1">
    <property type="entry name" value="ARCHAEAL-TYPE GLUTAMATE SYNTHASE [NADPH]"/>
    <property type="match status" value="1"/>
</dbReference>
<evidence type="ECO:0000256" key="2">
    <source>
        <dbReference type="PIRNR" id="PIRNR006429"/>
    </source>
</evidence>
<dbReference type="InterPro" id="IPR013785">
    <property type="entry name" value="Aldolase_TIM"/>
</dbReference>
<organism evidence="6 7">
    <name type="scientific">Candidatus Reconcilbacillus cellulovorans</name>
    <dbReference type="NCBI Taxonomy" id="1906605"/>
    <lineage>
        <taxon>Bacteria</taxon>
        <taxon>Bacillati</taxon>
        <taxon>Bacillota</taxon>
        <taxon>Bacilli</taxon>
        <taxon>Bacillales</taxon>
        <taxon>Paenibacillaceae</taxon>
        <taxon>Candidatus Reconcilbacillus</taxon>
    </lineage>
</organism>
<evidence type="ECO:0000256" key="4">
    <source>
        <dbReference type="SAM" id="Phobius"/>
    </source>
</evidence>
<keyword evidence="4" id="KW-0812">Transmembrane</keyword>
<dbReference type="InterPro" id="IPR002932">
    <property type="entry name" value="Glu_synthdom"/>
</dbReference>
<evidence type="ECO:0000259" key="5">
    <source>
        <dbReference type="Pfam" id="PF01645"/>
    </source>
</evidence>
<dbReference type="Proteomes" id="UP000243688">
    <property type="component" value="Unassembled WGS sequence"/>
</dbReference>
<accession>A0A2A6E406</accession>
<keyword evidence="4" id="KW-1133">Transmembrane helix</keyword>
<keyword evidence="4" id="KW-0472">Membrane</keyword>
<feature type="region of interest" description="Disordered" evidence="3">
    <location>
        <begin position="456"/>
        <end position="481"/>
    </location>
</feature>
<dbReference type="PANTHER" id="PTHR43819">
    <property type="entry name" value="ARCHAEAL-TYPE GLUTAMATE SYNTHASE [NADPH]"/>
    <property type="match status" value="1"/>
</dbReference>
<evidence type="ECO:0000313" key="6">
    <source>
        <dbReference type="EMBL" id="PDO11652.1"/>
    </source>
</evidence>
<sequence>MHAFVWSFFGTIAALAVGAAVVVFSARTVLRRVVGRAVRRVVTDPYKENVAEMLPAFLRMPPHLAIENSLRAETGTLIERPFGSALRLSPWQRLVFSPAQLHPMPIDPTTPVDVSLTVGPYARRPLRLDIPILLGAMGFGVGVSEKLRLALAKGASAAGTAVNTGQGPLLPEERALARKMIVQFHTGHWARFSETFRFADAVEIRLGQGASAGVGVVLPAESIEGTARERMRLPAGQPAVLPSRFPELTCPEDLAHLVEYIRRQTDGVPVGVKCCAGRFLERDLDAALAADVDFICLDGAEGGAKAAVPVLQDDFGLPTMYALCRAVRHLARRGKRDGVTLLVGGGLFTPGECLKAIALGADGVYLGTAALWAMTHVQVAKAVPFEPPTQLVYYNGKLNDQFDVERAAEHLRKFFASFVEEMKVGVRALGKTSLRDLSPDDLMALDEQTARITGVRPAYGGGDSDAESSGCLGNTVPRLVN</sequence>
<feature type="domain" description="Glutamate synthase" evidence="5">
    <location>
        <begin position="124"/>
        <end position="430"/>
    </location>
</feature>
<gene>
    <name evidence="6" type="ORF">BLM47_00570</name>
</gene>
<evidence type="ECO:0000313" key="7">
    <source>
        <dbReference type="Proteomes" id="UP000243688"/>
    </source>
</evidence>
<evidence type="ECO:0000256" key="1">
    <source>
        <dbReference type="ARBA" id="ARBA00009716"/>
    </source>
</evidence>
<dbReference type="PIRSF" id="PIRSF006429">
    <property type="entry name" value="GOGAT_lg_2"/>
    <property type="match status" value="1"/>
</dbReference>
<dbReference type="InterPro" id="IPR024188">
    <property type="entry name" value="GltB"/>
</dbReference>
<feature type="transmembrane region" description="Helical" evidence="4">
    <location>
        <begin position="6"/>
        <end position="30"/>
    </location>
</feature>
<comment type="caution">
    <text evidence="6">The sequence shown here is derived from an EMBL/GenBank/DDBJ whole genome shotgun (WGS) entry which is preliminary data.</text>
</comment>
<evidence type="ECO:0000256" key="3">
    <source>
        <dbReference type="SAM" id="MobiDB-lite"/>
    </source>
</evidence>
<comment type="similarity">
    <text evidence="1 2">Belongs to the glutamate synthase family.</text>
</comment>
<dbReference type="AlphaFoldDB" id="A0A2A6E406"/>
<dbReference type="Gene3D" id="3.20.20.70">
    <property type="entry name" value="Aldolase class I"/>
    <property type="match status" value="1"/>
</dbReference>
<proteinExistence type="inferred from homology"/>
<name>A0A2A6E406_9BACL</name>